<feature type="transmembrane region" description="Helical" evidence="1">
    <location>
        <begin position="205"/>
        <end position="224"/>
    </location>
</feature>
<feature type="transmembrane region" description="Helical" evidence="1">
    <location>
        <begin position="93"/>
        <end position="112"/>
    </location>
</feature>
<evidence type="ECO:0000313" key="4">
    <source>
        <dbReference type="Proteomes" id="UP001225596"/>
    </source>
</evidence>
<dbReference type="RefSeq" id="WP_338435547.1">
    <property type="nucleotide sequence ID" value="NZ_JAUYVH010000002.1"/>
</dbReference>
<feature type="transmembrane region" description="Helical" evidence="1">
    <location>
        <begin position="60"/>
        <end position="81"/>
    </location>
</feature>
<dbReference type="Proteomes" id="UP001225596">
    <property type="component" value="Unassembled WGS sequence"/>
</dbReference>
<dbReference type="CDD" id="cd03396">
    <property type="entry name" value="PAP2_like_6"/>
    <property type="match status" value="1"/>
</dbReference>
<dbReference type="EMBL" id="JAUYVH010000002">
    <property type="protein sequence ID" value="MDQ9169609.1"/>
    <property type="molecule type" value="Genomic_DNA"/>
</dbReference>
<evidence type="ECO:0000313" key="3">
    <source>
        <dbReference type="EMBL" id="MDQ9169609.1"/>
    </source>
</evidence>
<keyword evidence="1" id="KW-1133">Transmembrane helix</keyword>
<accession>A0ABU1BNC7</accession>
<sequence length="228" mass="25620">MTNRLFFLGLFGSLLAAVMIGYISVFTDLDLFLSDLMFDAALRDFPAKDTWFASVFMHRWVKYFFIALGLVLTALLLTELARTQKRLTADQRRKLLVVVLAFFTVPLLISLLKSQSMHHCPWDLERYGGFAPYLRLFDDLPKGIKAGHCFPAGHASSALWVAALAVFWLPRRPLAALTVFALGLAPGLILGWVQQMRGAHFLTHTLWSAWIAGFVILVLSRLLLAPRA</sequence>
<gene>
    <name evidence="3" type="ORF">Q8A64_04205</name>
</gene>
<dbReference type="InterPro" id="IPR036938">
    <property type="entry name" value="PAP2/HPO_sf"/>
</dbReference>
<dbReference type="InterPro" id="IPR000326">
    <property type="entry name" value="PAP2/HPO"/>
</dbReference>
<feature type="transmembrane region" description="Helical" evidence="1">
    <location>
        <begin position="174"/>
        <end position="193"/>
    </location>
</feature>
<keyword evidence="1" id="KW-0472">Membrane</keyword>
<keyword evidence="1" id="KW-0812">Transmembrane</keyword>
<keyword evidence="4" id="KW-1185">Reference proteome</keyword>
<dbReference type="SUPFAM" id="SSF48317">
    <property type="entry name" value="Acid phosphatase/Vanadium-dependent haloperoxidase"/>
    <property type="match status" value="1"/>
</dbReference>
<evidence type="ECO:0000259" key="2">
    <source>
        <dbReference type="Pfam" id="PF01569"/>
    </source>
</evidence>
<feature type="transmembrane region" description="Helical" evidence="1">
    <location>
        <begin position="150"/>
        <end position="169"/>
    </location>
</feature>
<comment type="caution">
    <text evidence="3">The sequence shown here is derived from an EMBL/GenBank/DDBJ whole genome shotgun (WGS) entry which is preliminary data.</text>
</comment>
<protein>
    <submittedName>
        <fullName evidence="3">Phosphatase PAP2 family protein</fullName>
    </submittedName>
</protein>
<reference evidence="3 4" key="1">
    <citation type="submission" date="2023-08" db="EMBL/GenBank/DDBJ databases">
        <title>Oxalobacteraceae gen .nov., isolated from river sludge outside the plant.</title>
        <authorList>
            <person name="Zhao S.Y."/>
        </authorList>
    </citation>
    <scope>NUCLEOTIDE SEQUENCE [LARGE SCALE GENOMIC DNA]</scope>
    <source>
        <strain evidence="3 4">R-40</strain>
    </source>
</reference>
<feature type="domain" description="Phosphatidic acid phosphatase type 2/haloperoxidase" evidence="2">
    <location>
        <begin position="95"/>
        <end position="222"/>
    </location>
</feature>
<evidence type="ECO:0000256" key="1">
    <source>
        <dbReference type="SAM" id="Phobius"/>
    </source>
</evidence>
<name>A0ABU1BNC7_9BURK</name>
<dbReference type="Pfam" id="PF01569">
    <property type="entry name" value="PAP2"/>
    <property type="match status" value="1"/>
</dbReference>
<proteinExistence type="predicted"/>
<feature type="transmembrane region" description="Helical" evidence="1">
    <location>
        <begin position="5"/>
        <end position="27"/>
    </location>
</feature>
<organism evidence="3 4">
    <name type="scientific">Keguizhuia sedimenti</name>
    <dbReference type="NCBI Taxonomy" id="3064264"/>
    <lineage>
        <taxon>Bacteria</taxon>
        <taxon>Pseudomonadati</taxon>
        <taxon>Pseudomonadota</taxon>
        <taxon>Betaproteobacteria</taxon>
        <taxon>Burkholderiales</taxon>
        <taxon>Oxalobacteraceae</taxon>
        <taxon>Keguizhuia</taxon>
    </lineage>
</organism>